<feature type="transmembrane region" description="Helical" evidence="1">
    <location>
        <begin position="114"/>
        <end position="139"/>
    </location>
</feature>
<feature type="transmembrane region" description="Helical" evidence="1">
    <location>
        <begin position="12"/>
        <end position="30"/>
    </location>
</feature>
<dbReference type="AlphaFoldDB" id="A0A1F7UXS5"/>
<keyword evidence="1" id="KW-0812">Transmembrane</keyword>
<keyword evidence="1" id="KW-0472">Membrane</keyword>
<keyword evidence="1" id="KW-1133">Transmembrane helix</keyword>
<protein>
    <submittedName>
        <fullName evidence="2">Uncharacterized protein</fullName>
    </submittedName>
</protein>
<dbReference type="Proteomes" id="UP000176846">
    <property type="component" value="Unassembled WGS sequence"/>
</dbReference>
<dbReference type="EMBL" id="MGEK01000003">
    <property type="protein sequence ID" value="OGL83083.1"/>
    <property type="molecule type" value="Genomic_DNA"/>
</dbReference>
<evidence type="ECO:0000313" key="3">
    <source>
        <dbReference type="Proteomes" id="UP000176846"/>
    </source>
</evidence>
<organism evidence="2 3">
    <name type="scientific">Candidatus Uhrbacteria bacterium RIFCSPLOWO2_01_FULL_47_25</name>
    <dbReference type="NCBI Taxonomy" id="1802402"/>
    <lineage>
        <taxon>Bacteria</taxon>
        <taxon>Candidatus Uhriibacteriota</taxon>
    </lineage>
</organism>
<gene>
    <name evidence="2" type="ORF">A2936_05210</name>
</gene>
<sequence>MSAQYIVQCPRYRAIFVLTILMTTFLIAPTNEVAAVECGPNDPYGTNCTAANANLKPTTSLTPQQEINKLIATIIKTILGLTGVIFMIMIVAAGDLWMTAGGNEEKITKARTMLFNAAVGILLVFGAYIATEFITTVAIEAIGG</sequence>
<evidence type="ECO:0000313" key="2">
    <source>
        <dbReference type="EMBL" id="OGL83083.1"/>
    </source>
</evidence>
<proteinExistence type="predicted"/>
<feature type="transmembrane region" description="Helical" evidence="1">
    <location>
        <begin position="70"/>
        <end position="93"/>
    </location>
</feature>
<name>A0A1F7UXS5_9BACT</name>
<accession>A0A1F7UXS5</accession>
<comment type="caution">
    <text evidence="2">The sequence shown here is derived from an EMBL/GenBank/DDBJ whole genome shotgun (WGS) entry which is preliminary data.</text>
</comment>
<evidence type="ECO:0000256" key="1">
    <source>
        <dbReference type="SAM" id="Phobius"/>
    </source>
</evidence>
<reference evidence="2 3" key="1">
    <citation type="journal article" date="2016" name="Nat. Commun.">
        <title>Thousands of microbial genomes shed light on interconnected biogeochemical processes in an aquifer system.</title>
        <authorList>
            <person name="Anantharaman K."/>
            <person name="Brown C.T."/>
            <person name="Hug L.A."/>
            <person name="Sharon I."/>
            <person name="Castelle C.J."/>
            <person name="Probst A.J."/>
            <person name="Thomas B.C."/>
            <person name="Singh A."/>
            <person name="Wilkins M.J."/>
            <person name="Karaoz U."/>
            <person name="Brodie E.L."/>
            <person name="Williams K.H."/>
            <person name="Hubbard S.S."/>
            <person name="Banfield J.F."/>
        </authorList>
    </citation>
    <scope>NUCLEOTIDE SEQUENCE [LARGE SCALE GENOMIC DNA]</scope>
</reference>